<dbReference type="AlphaFoldDB" id="A0A0C9M3G4"/>
<sequence length="261" mass="29022">MIRFADFDLDPAALRICRDGVPLDASPQTVDVLAFLIVNRERTVSRRELLDRFWPRGGTGGDAALNTCIRRIRTLLGDDAETPRFIHTRPRSGYRFIGRVVADDRFAEPAKRAWRVGRSARVSALLVPFVIGGAVWAHGAMFPARHRIVIEPVRGLCEYVLFPHFNAGLRESFVAEVSHRLPAHYSVAANGEKADLHASVSVRQTSQRTTVVVTLAEDGSDRVLWSSQFSAPTDMQDYVPLQEKLARSMATGLARTVARMS</sequence>
<dbReference type="GO" id="GO:0000160">
    <property type="term" value="P:phosphorelay signal transduction system"/>
    <property type="evidence" value="ECO:0007669"/>
    <property type="project" value="InterPro"/>
</dbReference>
<dbReference type="SUPFAM" id="SSF46894">
    <property type="entry name" value="C-terminal effector domain of the bipartite response regulators"/>
    <property type="match status" value="1"/>
</dbReference>
<dbReference type="Gene3D" id="1.10.10.10">
    <property type="entry name" value="Winged helix-like DNA-binding domain superfamily/Winged helix DNA-binding domain"/>
    <property type="match status" value="1"/>
</dbReference>
<dbReference type="Proteomes" id="UP000032025">
    <property type="component" value="Unassembled WGS sequence"/>
</dbReference>
<dbReference type="GO" id="GO:0003677">
    <property type="term" value="F:DNA binding"/>
    <property type="evidence" value="ECO:0007669"/>
    <property type="project" value="UniProtKB-UniRule"/>
</dbReference>
<keyword evidence="3" id="KW-1133">Transmembrane helix</keyword>
<organism evidence="5 6">
    <name type="scientific">Sphingomonas paucimobilis NBRC 13935</name>
    <dbReference type="NCBI Taxonomy" id="1219050"/>
    <lineage>
        <taxon>Bacteria</taxon>
        <taxon>Pseudomonadati</taxon>
        <taxon>Pseudomonadota</taxon>
        <taxon>Alphaproteobacteria</taxon>
        <taxon>Sphingomonadales</taxon>
        <taxon>Sphingomonadaceae</taxon>
        <taxon>Sphingomonas</taxon>
    </lineage>
</organism>
<dbReference type="EMBL" id="BBJS01000036">
    <property type="protein sequence ID" value="GAN14350.1"/>
    <property type="molecule type" value="Genomic_DNA"/>
</dbReference>
<dbReference type="Pfam" id="PF00486">
    <property type="entry name" value="Trans_reg_C"/>
    <property type="match status" value="1"/>
</dbReference>
<feature type="DNA-binding region" description="OmpR/PhoB-type" evidence="2">
    <location>
        <begin position="1"/>
        <end position="98"/>
    </location>
</feature>
<dbReference type="SMART" id="SM00862">
    <property type="entry name" value="Trans_reg_C"/>
    <property type="match status" value="1"/>
</dbReference>
<evidence type="ECO:0000256" key="2">
    <source>
        <dbReference type="PROSITE-ProRule" id="PRU01091"/>
    </source>
</evidence>
<evidence type="ECO:0000313" key="5">
    <source>
        <dbReference type="EMBL" id="GAN14350.1"/>
    </source>
</evidence>
<keyword evidence="1 2" id="KW-0238">DNA-binding</keyword>
<dbReference type="InterPro" id="IPR001867">
    <property type="entry name" value="OmpR/PhoB-type_DNA-bd"/>
</dbReference>
<name>A0A0C9M3G4_SPHPI</name>
<feature type="transmembrane region" description="Helical" evidence="3">
    <location>
        <begin position="122"/>
        <end position="142"/>
    </location>
</feature>
<keyword evidence="3" id="KW-0472">Membrane</keyword>
<dbReference type="GO" id="GO:0006355">
    <property type="term" value="P:regulation of DNA-templated transcription"/>
    <property type="evidence" value="ECO:0007669"/>
    <property type="project" value="InterPro"/>
</dbReference>
<keyword evidence="6" id="KW-1185">Reference proteome</keyword>
<proteinExistence type="predicted"/>
<evidence type="ECO:0000313" key="6">
    <source>
        <dbReference type="Proteomes" id="UP000032025"/>
    </source>
</evidence>
<evidence type="ECO:0000256" key="1">
    <source>
        <dbReference type="ARBA" id="ARBA00023125"/>
    </source>
</evidence>
<gene>
    <name evidence="5" type="ORF">SP6_36_00690</name>
</gene>
<dbReference type="InterPro" id="IPR016032">
    <property type="entry name" value="Sig_transdc_resp-reg_C-effctor"/>
</dbReference>
<evidence type="ECO:0000256" key="3">
    <source>
        <dbReference type="SAM" id="Phobius"/>
    </source>
</evidence>
<dbReference type="RefSeq" id="WP_007404715.1">
    <property type="nucleotide sequence ID" value="NZ_BBJS01000036.1"/>
</dbReference>
<protein>
    <submittedName>
        <fullName evidence="5">DNA, contig: SP636</fullName>
    </submittedName>
</protein>
<dbReference type="GeneID" id="78527924"/>
<dbReference type="PROSITE" id="PS51755">
    <property type="entry name" value="OMPR_PHOB"/>
    <property type="match status" value="1"/>
</dbReference>
<feature type="domain" description="OmpR/PhoB-type" evidence="4">
    <location>
        <begin position="1"/>
        <end position="98"/>
    </location>
</feature>
<evidence type="ECO:0000259" key="4">
    <source>
        <dbReference type="PROSITE" id="PS51755"/>
    </source>
</evidence>
<dbReference type="InterPro" id="IPR036388">
    <property type="entry name" value="WH-like_DNA-bd_sf"/>
</dbReference>
<dbReference type="CDD" id="cd00383">
    <property type="entry name" value="trans_reg_C"/>
    <property type="match status" value="1"/>
</dbReference>
<reference evidence="5 6" key="1">
    <citation type="submission" date="2014-08" db="EMBL/GenBank/DDBJ databases">
        <title>Whole genome shotgun sequence of Sphingomonas paucimobilis NBRC 13935.</title>
        <authorList>
            <person name="Hosoyama A."/>
            <person name="Hashimoto M."/>
            <person name="Hosoyama Y."/>
            <person name="Noguchi M."/>
            <person name="Uohara A."/>
            <person name="Ohji S."/>
            <person name="Katano-Makiyama Y."/>
            <person name="Ichikawa N."/>
            <person name="Kimura A."/>
            <person name="Yamazoe A."/>
            <person name="Fujita N."/>
        </authorList>
    </citation>
    <scope>NUCLEOTIDE SEQUENCE [LARGE SCALE GENOMIC DNA]</scope>
    <source>
        <strain evidence="5 6">NBRC 13935</strain>
    </source>
</reference>
<accession>A0A0C9M3G4</accession>
<keyword evidence="3" id="KW-0812">Transmembrane</keyword>
<comment type="caution">
    <text evidence="5">The sequence shown here is derived from an EMBL/GenBank/DDBJ whole genome shotgun (WGS) entry which is preliminary data.</text>
</comment>